<dbReference type="SUPFAM" id="SSF53474">
    <property type="entry name" value="alpha/beta-Hydrolases"/>
    <property type="match status" value="1"/>
</dbReference>
<dbReference type="STRING" id="1307761.L21SP2_2998"/>
<dbReference type="RefSeq" id="WP_024269241.1">
    <property type="nucleotide sequence ID" value="NC_023035.1"/>
</dbReference>
<dbReference type="EMBL" id="CP006939">
    <property type="protein sequence ID" value="AHC16344.1"/>
    <property type="molecule type" value="Genomic_DNA"/>
</dbReference>
<accession>V5WLB1</accession>
<evidence type="ECO:0000313" key="3">
    <source>
        <dbReference type="EMBL" id="AHC16344.1"/>
    </source>
</evidence>
<dbReference type="InterPro" id="IPR029058">
    <property type="entry name" value="AB_hydrolase_fold"/>
</dbReference>
<keyword evidence="1" id="KW-0378">Hydrolase</keyword>
<dbReference type="InterPro" id="IPR013094">
    <property type="entry name" value="AB_hydrolase_3"/>
</dbReference>
<organism evidence="3 4">
    <name type="scientific">Salinispira pacifica</name>
    <dbReference type="NCBI Taxonomy" id="1307761"/>
    <lineage>
        <taxon>Bacteria</taxon>
        <taxon>Pseudomonadati</taxon>
        <taxon>Spirochaetota</taxon>
        <taxon>Spirochaetia</taxon>
        <taxon>Spirochaetales</taxon>
        <taxon>Spirochaetaceae</taxon>
        <taxon>Salinispira</taxon>
    </lineage>
</organism>
<dbReference type="eggNOG" id="COG0657">
    <property type="taxonomic scope" value="Bacteria"/>
</dbReference>
<sequence length="305" mass="34947">MPSPQSRFINYLLDRLQLKRFLDKPRNRERPEQILVLFGLKYEVKEHSNGTHGWLILSSRRAQPVMKLTYLHGGGFVNGIHPFHVLFIRYLIDTLNCIVLLPDYPLAPEYTVSDVYEYLMPVYFAFDAAHQELPGIIMGDSSGGNLTLGVTRHAIREGRGIPRGMVLLSPWLDLQMDNPDIDELAQADPVLDAERLRGYAVKYAGKLSTSDPIVSPIHETLEGMPPTMLLTGDRDILNPDARLFRKKAEREGLEMEYHEFSEMVHVWMLFDLLPEAQQAREMIRYFILRVTDPGDDEEGSHTDRS</sequence>
<keyword evidence="4" id="KW-1185">Reference proteome</keyword>
<dbReference type="Proteomes" id="UP000018680">
    <property type="component" value="Chromosome"/>
</dbReference>
<proteinExistence type="predicted"/>
<dbReference type="OrthoDB" id="9815425at2"/>
<dbReference type="HOGENOM" id="CLU_012494_13_4_12"/>
<gene>
    <name evidence="3" type="ORF">L21SP2_2998</name>
</gene>
<protein>
    <submittedName>
        <fullName evidence="3">Putative esterase</fullName>
    </submittedName>
</protein>
<reference evidence="3 4" key="1">
    <citation type="journal article" date="2015" name="Stand. Genomic Sci.">
        <title>Complete genome sequence and description of Salinispira pacifica gen. nov., sp. nov., a novel spirochaete isolated form a hypersaline microbial mat.</title>
        <authorList>
            <person name="Ben Hania W."/>
            <person name="Joseph M."/>
            <person name="Schumann P."/>
            <person name="Bunk B."/>
            <person name="Fiebig A."/>
            <person name="Sproer C."/>
            <person name="Klenk H.P."/>
            <person name="Fardeau M.L."/>
            <person name="Spring S."/>
        </authorList>
    </citation>
    <scope>NUCLEOTIDE SEQUENCE [LARGE SCALE GENOMIC DNA]</scope>
    <source>
        <strain evidence="3 4">L21-RPul-D2</strain>
    </source>
</reference>
<evidence type="ECO:0000256" key="1">
    <source>
        <dbReference type="ARBA" id="ARBA00022801"/>
    </source>
</evidence>
<dbReference type="AlphaFoldDB" id="V5WLB1"/>
<dbReference type="PANTHER" id="PTHR48081:SF8">
    <property type="entry name" value="ALPHA_BETA HYDROLASE FOLD-3 DOMAIN-CONTAINING PROTEIN-RELATED"/>
    <property type="match status" value="1"/>
</dbReference>
<dbReference type="PANTHER" id="PTHR48081">
    <property type="entry name" value="AB HYDROLASE SUPERFAMILY PROTEIN C4A8.06C"/>
    <property type="match status" value="1"/>
</dbReference>
<name>V5WLB1_9SPIO</name>
<dbReference type="GO" id="GO:0016787">
    <property type="term" value="F:hydrolase activity"/>
    <property type="evidence" value="ECO:0007669"/>
    <property type="project" value="UniProtKB-KW"/>
</dbReference>
<evidence type="ECO:0000259" key="2">
    <source>
        <dbReference type="Pfam" id="PF07859"/>
    </source>
</evidence>
<dbReference type="InterPro" id="IPR050300">
    <property type="entry name" value="GDXG_lipolytic_enzyme"/>
</dbReference>
<dbReference type="KEGG" id="slr:L21SP2_2998"/>
<feature type="domain" description="Alpha/beta hydrolase fold-3" evidence="2">
    <location>
        <begin position="69"/>
        <end position="268"/>
    </location>
</feature>
<dbReference type="Pfam" id="PF07859">
    <property type="entry name" value="Abhydrolase_3"/>
    <property type="match status" value="1"/>
</dbReference>
<dbReference type="Gene3D" id="3.40.50.1820">
    <property type="entry name" value="alpha/beta hydrolase"/>
    <property type="match status" value="1"/>
</dbReference>
<evidence type="ECO:0000313" key="4">
    <source>
        <dbReference type="Proteomes" id="UP000018680"/>
    </source>
</evidence>